<keyword evidence="1" id="KW-0472">Membrane</keyword>
<dbReference type="RefSeq" id="WP_051578796.1">
    <property type="nucleotide sequence ID" value="NZ_AP022567.1"/>
</dbReference>
<accession>A0AAI8XJ19</accession>
<evidence type="ECO:0000256" key="1">
    <source>
        <dbReference type="SAM" id="Phobius"/>
    </source>
</evidence>
<dbReference type="EMBL" id="AP027452">
    <property type="protein sequence ID" value="BDY27024.1"/>
    <property type="molecule type" value="Genomic_DNA"/>
</dbReference>
<dbReference type="EMBL" id="AP022567">
    <property type="protein sequence ID" value="BBX31869.1"/>
    <property type="molecule type" value="Genomic_DNA"/>
</dbReference>
<gene>
    <name evidence="3" type="ORF">hbim_00941</name>
    <name evidence="2" type="ORF">MMAGJ_11510</name>
</gene>
<evidence type="ECO:0000313" key="2">
    <source>
        <dbReference type="EMBL" id="BBX31869.1"/>
    </source>
</evidence>
<keyword evidence="4" id="KW-1185">Reference proteome</keyword>
<feature type="transmembrane region" description="Helical" evidence="1">
    <location>
        <begin position="175"/>
        <end position="192"/>
    </location>
</feature>
<protein>
    <recommendedName>
        <fullName evidence="6">Asp23/Gls24 family envelope stress response protein</fullName>
    </recommendedName>
</protein>
<reference evidence="3" key="3">
    <citation type="submission" date="2023-03" db="EMBL/GenBank/DDBJ databases">
        <title>Draft genome sequence of a Mycolicibacterium mageritense strain H4_3_1 isolated from a hybrid biological-inorganic system reactor.</title>
        <authorList>
            <person name="Feng X."/>
            <person name="Kazama D."/>
            <person name="Sato K."/>
            <person name="Kobayashi H."/>
        </authorList>
    </citation>
    <scope>NUCLEOTIDE SEQUENCE</scope>
    <source>
        <strain evidence="3">H4_3_1</strain>
    </source>
</reference>
<evidence type="ECO:0000313" key="4">
    <source>
        <dbReference type="Proteomes" id="UP000465622"/>
    </source>
</evidence>
<dbReference type="Proteomes" id="UP001241092">
    <property type="component" value="Chromosome"/>
</dbReference>
<sequence length="250" mass="26827">MTTEPAVAPLVAQPKRGQTVISERVRHRLIEHAALSVPGVVRRRAVVPGRTLPAVRVNGGPQSPAIDVEIAVNWPIDGKAIRSDVESAVSREMSLCLGEQPRRIGVRISRIVSDRTPAQVADAYAEDAEPRVVADGGRARFAPRRTAASTITGVLIALMVIAIGVVAVRDALIGFGWIGGGAWISTVLGWAGRAQWHWWTWPGAVAAVLVGAALLVVAVKPRRLAYHPVGDGVWVQRHAVEAWRCEGDEQ</sequence>
<dbReference type="Proteomes" id="UP000465622">
    <property type="component" value="Chromosome"/>
</dbReference>
<feature type="transmembrane region" description="Helical" evidence="1">
    <location>
        <begin position="198"/>
        <end position="219"/>
    </location>
</feature>
<reference evidence="2" key="2">
    <citation type="submission" date="2020-02" db="EMBL/GenBank/DDBJ databases">
        <authorList>
            <person name="Matsumoto Y."/>
            <person name="Motooka D."/>
            <person name="Nakamura S."/>
        </authorList>
    </citation>
    <scope>NUCLEOTIDE SEQUENCE</scope>
    <source>
        <strain evidence="2">JCM 12375</strain>
    </source>
</reference>
<evidence type="ECO:0008006" key="6">
    <source>
        <dbReference type="Google" id="ProtNLM"/>
    </source>
</evidence>
<proteinExistence type="predicted"/>
<name>A0AAI8XJ19_MYCME</name>
<feature type="transmembrane region" description="Helical" evidence="1">
    <location>
        <begin position="147"/>
        <end position="168"/>
    </location>
</feature>
<evidence type="ECO:0000313" key="3">
    <source>
        <dbReference type="EMBL" id="BDY27024.1"/>
    </source>
</evidence>
<evidence type="ECO:0000313" key="5">
    <source>
        <dbReference type="Proteomes" id="UP001241092"/>
    </source>
</evidence>
<reference evidence="2 4" key="1">
    <citation type="journal article" date="2019" name="Emerg. Microbes Infect.">
        <title>Comprehensive subspecies identification of 175 nontuberculous mycobacteria species based on 7547 genomic profiles.</title>
        <authorList>
            <person name="Matsumoto Y."/>
            <person name="Kinjo T."/>
            <person name="Motooka D."/>
            <person name="Nabeya D."/>
            <person name="Jung N."/>
            <person name="Uechi K."/>
            <person name="Horii T."/>
            <person name="Iida T."/>
            <person name="Fujita J."/>
            <person name="Nakamura S."/>
        </authorList>
    </citation>
    <scope>NUCLEOTIDE SEQUENCE [LARGE SCALE GENOMIC DNA]</scope>
    <source>
        <strain evidence="2 4">JCM 12375</strain>
    </source>
</reference>
<keyword evidence="1" id="KW-0812">Transmembrane</keyword>
<organism evidence="3 5">
    <name type="scientific">Mycolicibacterium mageritense</name>
    <name type="common">Mycobacterium mageritense</name>
    <dbReference type="NCBI Taxonomy" id="53462"/>
    <lineage>
        <taxon>Bacteria</taxon>
        <taxon>Bacillati</taxon>
        <taxon>Actinomycetota</taxon>
        <taxon>Actinomycetes</taxon>
        <taxon>Mycobacteriales</taxon>
        <taxon>Mycobacteriaceae</taxon>
        <taxon>Mycolicibacterium</taxon>
    </lineage>
</organism>
<keyword evidence="1" id="KW-1133">Transmembrane helix</keyword>
<dbReference type="AlphaFoldDB" id="A0AAI8XJ19"/>